<dbReference type="Gene3D" id="1.10.10.10">
    <property type="entry name" value="Winged helix-like DNA-binding domain superfamily/Winged helix DNA-binding domain"/>
    <property type="match status" value="1"/>
</dbReference>
<dbReference type="InterPro" id="IPR036390">
    <property type="entry name" value="WH_DNA-bd_sf"/>
</dbReference>
<dbReference type="RefSeq" id="WP_378115357.1">
    <property type="nucleotide sequence ID" value="NZ_JBHRTF010000001.1"/>
</dbReference>
<dbReference type="SUPFAM" id="SSF46785">
    <property type="entry name" value="Winged helix' DNA-binding domain"/>
    <property type="match status" value="1"/>
</dbReference>
<evidence type="ECO:0000313" key="1">
    <source>
        <dbReference type="EMBL" id="MFC3114219.1"/>
    </source>
</evidence>
<evidence type="ECO:0000313" key="2">
    <source>
        <dbReference type="Proteomes" id="UP001595555"/>
    </source>
</evidence>
<accession>A0ABV7FDZ8</accession>
<dbReference type="InterPro" id="IPR043129">
    <property type="entry name" value="ATPase_NBD"/>
</dbReference>
<dbReference type="SUPFAM" id="SSF53067">
    <property type="entry name" value="Actin-like ATPase domain"/>
    <property type="match status" value="1"/>
</dbReference>
<comment type="caution">
    <text evidence="1">The sequence shown here is derived from an EMBL/GenBank/DDBJ whole genome shotgun (WGS) entry which is preliminary data.</text>
</comment>
<dbReference type="InterPro" id="IPR000600">
    <property type="entry name" value="ROK"/>
</dbReference>
<proteinExistence type="predicted"/>
<reference evidence="2" key="1">
    <citation type="journal article" date="2019" name="Int. J. Syst. Evol. Microbiol.">
        <title>The Global Catalogue of Microorganisms (GCM) 10K type strain sequencing project: providing services to taxonomists for standard genome sequencing and annotation.</title>
        <authorList>
            <consortium name="The Broad Institute Genomics Platform"/>
            <consortium name="The Broad Institute Genome Sequencing Center for Infectious Disease"/>
            <person name="Wu L."/>
            <person name="Ma J."/>
        </authorList>
    </citation>
    <scope>NUCLEOTIDE SEQUENCE [LARGE SCALE GENOMIC DNA]</scope>
    <source>
        <strain evidence="2">KCTC 52237</strain>
    </source>
</reference>
<protein>
    <submittedName>
        <fullName evidence="1">ROK family protein</fullName>
    </submittedName>
</protein>
<dbReference type="PANTHER" id="PTHR18964:SF169">
    <property type="entry name" value="N-ACETYLMANNOSAMINE KINASE"/>
    <property type="match status" value="1"/>
</dbReference>
<sequence length="405" mass="43323">MSKGSNSSGLRRYNERVLISALRSLGMASKFELARLSNLTPQAVTRIIDDLEAAGLVAQRGKLQRGLGQPSTMYSIDPKGAFSIGVNAGRNDIQILLMDFGGNVISKIAHEFSLPDPDFLLDKVAEAVMQLQALLSPAEQARLVGVGLAMPWFMGGWQQELNMSDALAARWNSLKFDQALATRISLPIFIENDCSAAAIAELQFGLGNQVKNFLYVFIGTFVGGGVVLQGNLESGVHGNSGALASMPVSPSTLDSCPPAKGPFEVLANRASIYVLRRHLKARGFAINNISELPNVLPAAQAAVDEWIEDCAQALTFAIFSATGVLDFEAIVLDGNLPRVIVLKLVERLRVMMAELTPAGVYLPDVFCGIIGVDARAIGGAILPFYANFSPDTTVMLTNQGGGEQR</sequence>
<dbReference type="Gene3D" id="3.30.420.40">
    <property type="match status" value="2"/>
</dbReference>
<gene>
    <name evidence="1" type="ORF">ACFODX_01540</name>
</gene>
<name>A0ABV7FDZ8_9GAMM</name>
<dbReference type="PANTHER" id="PTHR18964">
    <property type="entry name" value="ROK (REPRESSOR, ORF, KINASE) FAMILY"/>
    <property type="match status" value="1"/>
</dbReference>
<dbReference type="InterPro" id="IPR036388">
    <property type="entry name" value="WH-like_DNA-bd_sf"/>
</dbReference>
<organism evidence="1 2">
    <name type="scientific">Cellvibrio fontiphilus</name>
    <dbReference type="NCBI Taxonomy" id="1815559"/>
    <lineage>
        <taxon>Bacteria</taxon>
        <taxon>Pseudomonadati</taxon>
        <taxon>Pseudomonadota</taxon>
        <taxon>Gammaproteobacteria</taxon>
        <taxon>Cellvibrionales</taxon>
        <taxon>Cellvibrionaceae</taxon>
        <taxon>Cellvibrio</taxon>
    </lineage>
</organism>
<keyword evidence="2" id="KW-1185">Reference proteome</keyword>
<dbReference type="EMBL" id="JBHRTF010000001">
    <property type="protein sequence ID" value="MFC3114219.1"/>
    <property type="molecule type" value="Genomic_DNA"/>
</dbReference>
<dbReference type="Pfam" id="PF00480">
    <property type="entry name" value="ROK"/>
    <property type="match status" value="1"/>
</dbReference>
<dbReference type="Proteomes" id="UP001595555">
    <property type="component" value="Unassembled WGS sequence"/>
</dbReference>